<dbReference type="InterPro" id="IPR010259">
    <property type="entry name" value="S8pro/Inhibitor_I9"/>
</dbReference>
<keyword evidence="3" id="KW-0720">Serine protease</keyword>
<dbReference type="GO" id="GO:0006508">
    <property type="term" value="P:proteolysis"/>
    <property type="evidence" value="ECO:0007669"/>
    <property type="project" value="UniProtKB-KW"/>
</dbReference>
<evidence type="ECO:0000256" key="2">
    <source>
        <dbReference type="ARBA" id="ARBA00022801"/>
    </source>
</evidence>
<dbReference type="Pfam" id="PF00082">
    <property type="entry name" value="Peptidase_S8"/>
    <property type="match status" value="1"/>
</dbReference>
<dbReference type="GO" id="GO:0004252">
    <property type="term" value="F:serine-type endopeptidase activity"/>
    <property type="evidence" value="ECO:0007669"/>
    <property type="project" value="InterPro"/>
</dbReference>
<dbReference type="Gene3D" id="3.40.50.200">
    <property type="entry name" value="Peptidase S8/S53 domain"/>
    <property type="match status" value="1"/>
</dbReference>
<feature type="domain" description="Inhibitor I9" evidence="6">
    <location>
        <begin position="66"/>
        <end position="170"/>
    </location>
</feature>
<dbReference type="InterPro" id="IPR036852">
    <property type="entry name" value="Peptidase_S8/S53_dom_sf"/>
</dbReference>
<dbReference type="SUPFAM" id="SSF52743">
    <property type="entry name" value="Subtilisin-like"/>
    <property type="match status" value="1"/>
</dbReference>
<reference evidence="7" key="1">
    <citation type="submission" date="2018-06" db="EMBL/GenBank/DDBJ databases">
        <authorList>
            <person name="Zhirakovskaya E."/>
        </authorList>
    </citation>
    <scope>NUCLEOTIDE SEQUENCE</scope>
</reference>
<evidence type="ECO:0000259" key="6">
    <source>
        <dbReference type="Pfam" id="PF05922"/>
    </source>
</evidence>
<dbReference type="InterPro" id="IPR000209">
    <property type="entry name" value="Peptidase_S8/S53_dom"/>
</dbReference>
<name>A0A3B0W853_9ZZZZ</name>
<feature type="domain" description="Peptidase S8/S53" evidence="5">
    <location>
        <begin position="210"/>
        <end position="408"/>
    </location>
</feature>
<evidence type="ECO:0000256" key="1">
    <source>
        <dbReference type="ARBA" id="ARBA00022670"/>
    </source>
</evidence>
<dbReference type="InterPro" id="IPR045051">
    <property type="entry name" value="SBT"/>
</dbReference>
<dbReference type="AlphaFoldDB" id="A0A3B0W853"/>
<dbReference type="PRINTS" id="PR00723">
    <property type="entry name" value="SUBTILISIN"/>
</dbReference>
<dbReference type="PANTHER" id="PTHR10795">
    <property type="entry name" value="PROPROTEIN CONVERTASE SUBTILISIN/KEXIN"/>
    <property type="match status" value="1"/>
</dbReference>
<dbReference type="EMBL" id="UOFA01000341">
    <property type="protein sequence ID" value="VAW47382.1"/>
    <property type="molecule type" value="Genomic_DNA"/>
</dbReference>
<evidence type="ECO:0000256" key="3">
    <source>
        <dbReference type="ARBA" id="ARBA00022825"/>
    </source>
</evidence>
<gene>
    <name evidence="7" type="ORF">MNBD_GAMMA02-1587</name>
</gene>
<accession>A0A3B0W853</accession>
<proteinExistence type="predicted"/>
<keyword evidence="2" id="KW-0378">Hydrolase</keyword>
<organism evidence="7">
    <name type="scientific">hydrothermal vent metagenome</name>
    <dbReference type="NCBI Taxonomy" id="652676"/>
    <lineage>
        <taxon>unclassified sequences</taxon>
        <taxon>metagenomes</taxon>
        <taxon>ecological metagenomes</taxon>
    </lineage>
</organism>
<dbReference type="PROSITE" id="PS51892">
    <property type="entry name" value="SUBTILASE"/>
    <property type="match status" value="1"/>
</dbReference>
<protein>
    <submittedName>
        <fullName evidence="7">Serine protease, subtilase family</fullName>
    </submittedName>
</protein>
<evidence type="ECO:0000256" key="4">
    <source>
        <dbReference type="SAM" id="MobiDB-lite"/>
    </source>
</evidence>
<dbReference type="InterPro" id="IPR015500">
    <property type="entry name" value="Peptidase_S8_subtilisin-rel"/>
</dbReference>
<evidence type="ECO:0000313" key="7">
    <source>
        <dbReference type="EMBL" id="VAW47382.1"/>
    </source>
</evidence>
<sequence length="426" mass="43625">MSKSKFNPLITASVMSAVCLAGVSNVSQAVVLENLVSDNLSSVQAVDTRSAMSVVPAANSLGQNRYIIQLSGAAIARFEGNAEFGVVPRKSNNKLDVDSAQAQAYLNHLETQQSELLDSLSIALGRNVEVIQTYQFAYNGLAIYLSPSEVESVEDIAGVQKVLLDRNYFLSTDAGPKLIGANNLWGVDGVLSSDIIFASGFEVVVEGNFGAGVVIGTLDTGANFDHPSFAEVGGDGFVHTNPLGAGNFLGVCDPSNTDQFIATYTCNNKTIGGYDFVNGLEPIDGFDIPGPEDENGHGSHTASTSGGNMLATAEAVGITGIQVSGVAPHATVIMFDVCFNDSAGTGLCPGVSSIASVDQAIADGLVDVINFSIGGGGSPWTDPVSEAFLNATASGIFVATSAGNAGPGPGTLGHVEPWTSSSGAST</sequence>
<keyword evidence="1 7" id="KW-0645">Protease</keyword>
<feature type="non-terminal residue" evidence="7">
    <location>
        <position position="426"/>
    </location>
</feature>
<feature type="region of interest" description="Disordered" evidence="4">
    <location>
        <begin position="287"/>
        <end position="306"/>
    </location>
</feature>
<dbReference type="Pfam" id="PF05922">
    <property type="entry name" value="Inhibitor_I9"/>
    <property type="match status" value="1"/>
</dbReference>
<evidence type="ECO:0000259" key="5">
    <source>
        <dbReference type="Pfam" id="PF00082"/>
    </source>
</evidence>